<dbReference type="PANTHER" id="PTHR10073">
    <property type="entry name" value="DNA MISMATCH REPAIR PROTEIN MLH, PMS, MUTL"/>
    <property type="match status" value="1"/>
</dbReference>
<protein>
    <submittedName>
        <fullName evidence="2">Uncharacterized protein</fullName>
    </submittedName>
</protein>
<comment type="caution">
    <text evidence="2">The sequence shown here is derived from an EMBL/GenBank/DDBJ whole genome shotgun (WGS) entry which is preliminary data.</text>
</comment>
<dbReference type="GO" id="GO:0016887">
    <property type="term" value="F:ATP hydrolysis activity"/>
    <property type="evidence" value="ECO:0007669"/>
    <property type="project" value="InterPro"/>
</dbReference>
<dbReference type="GO" id="GO:0140664">
    <property type="term" value="F:ATP-dependent DNA damage sensor activity"/>
    <property type="evidence" value="ECO:0007669"/>
    <property type="project" value="InterPro"/>
</dbReference>
<dbReference type="GO" id="GO:0006298">
    <property type="term" value="P:mismatch repair"/>
    <property type="evidence" value="ECO:0007669"/>
    <property type="project" value="InterPro"/>
</dbReference>
<organism evidence="2 3">
    <name type="scientific">Arachis hypogaea</name>
    <name type="common">Peanut</name>
    <dbReference type="NCBI Taxonomy" id="3818"/>
    <lineage>
        <taxon>Eukaryota</taxon>
        <taxon>Viridiplantae</taxon>
        <taxon>Streptophyta</taxon>
        <taxon>Embryophyta</taxon>
        <taxon>Tracheophyta</taxon>
        <taxon>Spermatophyta</taxon>
        <taxon>Magnoliopsida</taxon>
        <taxon>eudicotyledons</taxon>
        <taxon>Gunneridae</taxon>
        <taxon>Pentapetalae</taxon>
        <taxon>rosids</taxon>
        <taxon>fabids</taxon>
        <taxon>Fabales</taxon>
        <taxon>Fabaceae</taxon>
        <taxon>Papilionoideae</taxon>
        <taxon>50 kb inversion clade</taxon>
        <taxon>dalbergioids sensu lato</taxon>
        <taxon>Dalbergieae</taxon>
        <taxon>Pterocarpus clade</taxon>
        <taxon>Arachis</taxon>
    </lineage>
</organism>
<keyword evidence="3" id="KW-1185">Reference proteome</keyword>
<dbReference type="Gene3D" id="3.30.565.10">
    <property type="entry name" value="Histidine kinase-like ATPase, C-terminal domain"/>
    <property type="match status" value="1"/>
</dbReference>
<accession>A0A444YRU5</accession>
<dbReference type="InterPro" id="IPR036890">
    <property type="entry name" value="HATPase_C_sf"/>
</dbReference>
<name>A0A444YRU5_ARAHY</name>
<gene>
    <name evidence="2" type="ORF">Ahy_B06g084415</name>
</gene>
<dbReference type="Proteomes" id="UP000289738">
    <property type="component" value="Chromosome B06"/>
</dbReference>
<evidence type="ECO:0000313" key="2">
    <source>
        <dbReference type="EMBL" id="RYR04640.1"/>
    </source>
</evidence>
<dbReference type="AlphaFoldDB" id="A0A444YRU5"/>
<dbReference type="GO" id="GO:0032389">
    <property type="term" value="C:MutLalpha complex"/>
    <property type="evidence" value="ECO:0007669"/>
    <property type="project" value="TreeGrafter"/>
</dbReference>
<proteinExistence type="inferred from homology"/>
<reference evidence="2 3" key="1">
    <citation type="submission" date="2019-01" db="EMBL/GenBank/DDBJ databases">
        <title>Sequencing of cultivated peanut Arachis hypogaea provides insights into genome evolution and oil improvement.</title>
        <authorList>
            <person name="Chen X."/>
        </authorList>
    </citation>
    <scope>NUCLEOTIDE SEQUENCE [LARGE SCALE GENOMIC DNA]</scope>
    <source>
        <strain evidence="3">cv. Fuhuasheng</strain>
        <tissue evidence="2">Leaves</tissue>
    </source>
</reference>
<dbReference type="InterPro" id="IPR038973">
    <property type="entry name" value="MutL/Mlh/Pms-like"/>
</dbReference>
<evidence type="ECO:0000256" key="1">
    <source>
        <dbReference type="ARBA" id="ARBA00006082"/>
    </source>
</evidence>
<comment type="similarity">
    <text evidence="1">Belongs to the DNA mismatch repair MutL/HexB family.</text>
</comment>
<sequence length="81" mass="8785">MEFAGGFDIYCNLQKAIHGFFWKELHATGTSSSMADEPQLIEPVGKSVVHRICAGQVILDLSSVVKELVENSLTPAPPLSK</sequence>
<dbReference type="PANTHER" id="PTHR10073:SF52">
    <property type="entry name" value="MISMATCH REPAIR ENDONUCLEASE PMS2"/>
    <property type="match status" value="1"/>
</dbReference>
<evidence type="ECO:0000313" key="3">
    <source>
        <dbReference type="Proteomes" id="UP000289738"/>
    </source>
</evidence>
<dbReference type="EMBL" id="SDMP01000016">
    <property type="protein sequence ID" value="RYR04640.1"/>
    <property type="molecule type" value="Genomic_DNA"/>
</dbReference>